<dbReference type="EMBL" id="JASAOG010000123">
    <property type="protein sequence ID" value="KAK0049741.1"/>
    <property type="molecule type" value="Genomic_DNA"/>
</dbReference>
<dbReference type="Pfam" id="PF00465">
    <property type="entry name" value="Fe-ADH"/>
    <property type="match status" value="1"/>
</dbReference>
<feature type="domain" description="Fe-containing alcohol dehydrogenase-like C-terminal" evidence="10">
    <location>
        <begin position="278"/>
        <end position="467"/>
    </location>
</feature>
<evidence type="ECO:0000256" key="4">
    <source>
        <dbReference type="ARBA" id="ARBA00013182"/>
    </source>
</evidence>
<evidence type="ECO:0000256" key="2">
    <source>
        <dbReference type="ARBA" id="ARBA00004173"/>
    </source>
</evidence>
<reference evidence="11" key="1">
    <citation type="journal article" date="2023" name="PLoS Negl. Trop. Dis.">
        <title>A genome sequence for Biomphalaria pfeifferi, the major vector snail for the human-infecting parasite Schistosoma mansoni.</title>
        <authorList>
            <person name="Bu L."/>
            <person name="Lu L."/>
            <person name="Laidemitt M.R."/>
            <person name="Zhang S.M."/>
            <person name="Mutuku M."/>
            <person name="Mkoji G."/>
            <person name="Steinauer M."/>
            <person name="Loker E.S."/>
        </authorList>
    </citation>
    <scope>NUCLEOTIDE SEQUENCE</scope>
    <source>
        <strain evidence="11">KasaAsao</strain>
    </source>
</reference>
<feature type="domain" description="Alcohol dehydrogenase iron-type/glycerol dehydrogenase GldA" evidence="9">
    <location>
        <begin position="58"/>
        <end position="230"/>
    </location>
</feature>
<dbReference type="GO" id="GO:0046872">
    <property type="term" value="F:metal ion binding"/>
    <property type="evidence" value="ECO:0007669"/>
    <property type="project" value="InterPro"/>
</dbReference>
<dbReference type="Proteomes" id="UP001233172">
    <property type="component" value="Unassembled WGS sequence"/>
</dbReference>
<dbReference type="InterPro" id="IPR001670">
    <property type="entry name" value="ADH_Fe/GldA"/>
</dbReference>
<organism evidence="11 12">
    <name type="scientific">Biomphalaria pfeifferi</name>
    <name type="common">Bloodfluke planorb</name>
    <name type="synonym">Freshwater snail</name>
    <dbReference type="NCBI Taxonomy" id="112525"/>
    <lineage>
        <taxon>Eukaryota</taxon>
        <taxon>Metazoa</taxon>
        <taxon>Spiralia</taxon>
        <taxon>Lophotrochozoa</taxon>
        <taxon>Mollusca</taxon>
        <taxon>Gastropoda</taxon>
        <taxon>Heterobranchia</taxon>
        <taxon>Euthyneura</taxon>
        <taxon>Panpulmonata</taxon>
        <taxon>Hygrophila</taxon>
        <taxon>Lymnaeoidea</taxon>
        <taxon>Planorbidae</taxon>
        <taxon>Biomphalaria</taxon>
    </lineage>
</organism>
<dbReference type="PANTHER" id="PTHR11496">
    <property type="entry name" value="ALCOHOL DEHYDROGENASE"/>
    <property type="match status" value="1"/>
</dbReference>
<dbReference type="GO" id="GO:0005739">
    <property type="term" value="C:mitochondrion"/>
    <property type="evidence" value="ECO:0007669"/>
    <property type="project" value="UniProtKB-SubCell"/>
</dbReference>
<keyword evidence="12" id="KW-1185">Reference proteome</keyword>
<dbReference type="SUPFAM" id="SSF56796">
    <property type="entry name" value="Dehydroquinate synthase-like"/>
    <property type="match status" value="1"/>
</dbReference>
<evidence type="ECO:0000256" key="1">
    <source>
        <dbReference type="ARBA" id="ARBA00000813"/>
    </source>
</evidence>
<proteinExistence type="inferred from homology"/>
<reference evidence="11" key="2">
    <citation type="submission" date="2023-04" db="EMBL/GenBank/DDBJ databases">
        <authorList>
            <person name="Bu L."/>
            <person name="Lu L."/>
            <person name="Laidemitt M.R."/>
            <person name="Zhang S.M."/>
            <person name="Mutuku M."/>
            <person name="Mkoji G."/>
            <person name="Steinauer M."/>
            <person name="Loker E.S."/>
        </authorList>
    </citation>
    <scope>NUCLEOTIDE SEQUENCE</scope>
    <source>
        <strain evidence="11">KasaAsao</strain>
        <tissue evidence="11">Whole Snail</tissue>
    </source>
</reference>
<evidence type="ECO:0000313" key="12">
    <source>
        <dbReference type="Proteomes" id="UP001233172"/>
    </source>
</evidence>
<comment type="caution">
    <text evidence="11">The sequence shown here is derived from an EMBL/GenBank/DDBJ whole genome shotgun (WGS) entry which is preliminary data.</text>
</comment>
<dbReference type="InterPro" id="IPR056798">
    <property type="entry name" value="ADH_Fe_C"/>
</dbReference>
<dbReference type="Pfam" id="PF25137">
    <property type="entry name" value="ADH_Fe_C"/>
    <property type="match status" value="1"/>
</dbReference>
<dbReference type="FunFam" id="3.40.50.1970:FF:000003">
    <property type="entry name" value="Alcohol dehydrogenase, iron-containing"/>
    <property type="match status" value="1"/>
</dbReference>
<dbReference type="PANTHER" id="PTHR11496:SF83">
    <property type="entry name" value="HYDROXYACID-OXOACID TRANSHYDROGENASE, MITOCHONDRIAL"/>
    <property type="match status" value="1"/>
</dbReference>
<keyword evidence="7" id="KW-0496">Mitochondrion</keyword>
<gene>
    <name evidence="11" type="ORF">Bpfe_020926</name>
</gene>
<accession>A0AAD8B875</accession>
<comment type="similarity">
    <text evidence="3">Belongs to the iron-containing alcohol dehydrogenase family. Hydroxyacid-oxoacid transhydrogenase subfamily.</text>
</comment>
<protein>
    <recommendedName>
        <fullName evidence="4">hydroxyacid-oxoacid transhydrogenase</fullName>
        <ecNumber evidence="4">1.1.99.24</ecNumber>
    </recommendedName>
</protein>
<evidence type="ECO:0000259" key="10">
    <source>
        <dbReference type="Pfam" id="PF25137"/>
    </source>
</evidence>
<dbReference type="EC" id="1.1.99.24" evidence="4"/>
<dbReference type="CDD" id="cd08190">
    <property type="entry name" value="HOT"/>
    <property type="match status" value="1"/>
</dbReference>
<evidence type="ECO:0000256" key="5">
    <source>
        <dbReference type="ARBA" id="ARBA00022946"/>
    </source>
</evidence>
<comment type="catalytic activity">
    <reaction evidence="1">
        <text>(S)-3-hydroxybutanoate + 2-oxoglutarate = (R)-2-hydroxyglutarate + acetoacetate</text>
        <dbReference type="Rhea" id="RHEA:23048"/>
        <dbReference type="ChEBI" id="CHEBI:11047"/>
        <dbReference type="ChEBI" id="CHEBI:13705"/>
        <dbReference type="ChEBI" id="CHEBI:15801"/>
        <dbReference type="ChEBI" id="CHEBI:16810"/>
        <dbReference type="EC" id="1.1.99.24"/>
    </reaction>
</comment>
<name>A0AAD8B875_BIOPF</name>
<dbReference type="GO" id="GO:0047988">
    <property type="term" value="F:hydroxyacid-oxoacid transhydrogenase activity"/>
    <property type="evidence" value="ECO:0007669"/>
    <property type="project" value="UniProtKB-EC"/>
</dbReference>
<dbReference type="Gene3D" id="1.20.1090.10">
    <property type="entry name" value="Dehydroquinate synthase-like - alpha domain"/>
    <property type="match status" value="1"/>
</dbReference>
<dbReference type="AlphaFoldDB" id="A0AAD8B875"/>
<evidence type="ECO:0000256" key="7">
    <source>
        <dbReference type="ARBA" id="ARBA00023128"/>
    </source>
</evidence>
<keyword evidence="5" id="KW-0809">Transit peptide</keyword>
<evidence type="ECO:0000313" key="11">
    <source>
        <dbReference type="EMBL" id="KAK0049741.1"/>
    </source>
</evidence>
<sequence length="471" mass="51135">MASQKKVIRSCLHVLASGHTKRKCLAKIESISTSCIRSISGSQVYQAKEFAFEMACSNIRYGEGVTKEVGMDCKNLGGTNVCVMTDSNLVKLPPVKATLESLDKHGVRYKLFDKVRVEPSDQSLKEAIDFCHANKFDLFVAVGGGSVMDTCKAANLFSSKPDAEFLDFVNAPIGKGLPVKHPLKPLIAITTTAGTGSETTGTAVFDFKKMQAKTGISSRSLRPTLGILDPLHLLTMPERVAAYSGIDVLCHAIESYTAMPYYERQGQEDPSFRPAYQGNNPISDIWSLQALRVSAKYIKRAVYNADDKEARSSMLLASCFAGIGFGNAGTHLCHGMSYPISGLVKSYKSKDYSDDHPLVPHGLSVVITAPSVFEFTAPACPERHLQAAEALGVDVRNVKKADAGKVLREVLLKIMQDIECPDGIESLGYITNDIPALVKGTLPQHRVTKLSPRPAGAEELTEILTKSLKNY</sequence>
<dbReference type="Gene3D" id="3.40.50.1970">
    <property type="match status" value="1"/>
</dbReference>
<keyword evidence="6" id="KW-0560">Oxidoreductase</keyword>
<dbReference type="FunFam" id="1.20.1090.10:FF:000003">
    <property type="entry name" value="Probable hydroxyacid-oxoacid transhydrogenase, mitochondrial"/>
    <property type="match status" value="1"/>
</dbReference>
<comment type="subcellular location">
    <subcellularLocation>
        <location evidence="2">Mitochondrion</location>
    </subcellularLocation>
</comment>
<dbReference type="GO" id="GO:0004022">
    <property type="term" value="F:alcohol dehydrogenase (NAD+) activity"/>
    <property type="evidence" value="ECO:0007669"/>
    <property type="project" value="InterPro"/>
</dbReference>
<evidence type="ECO:0000259" key="9">
    <source>
        <dbReference type="Pfam" id="PF00465"/>
    </source>
</evidence>
<dbReference type="InterPro" id="IPR039697">
    <property type="entry name" value="Alcohol_dehydrogenase_Fe"/>
</dbReference>
<dbReference type="InterPro" id="IPR042157">
    <property type="entry name" value="HOT"/>
</dbReference>
<evidence type="ECO:0000256" key="8">
    <source>
        <dbReference type="ARBA" id="ARBA00049496"/>
    </source>
</evidence>
<evidence type="ECO:0000256" key="6">
    <source>
        <dbReference type="ARBA" id="ARBA00023002"/>
    </source>
</evidence>
<comment type="catalytic activity">
    <reaction evidence="8">
        <text>4-hydroxybutanoate + 2-oxoglutarate = (R)-2-hydroxyglutarate + succinate semialdehyde</text>
        <dbReference type="Rhea" id="RHEA:24734"/>
        <dbReference type="ChEBI" id="CHEBI:15801"/>
        <dbReference type="ChEBI" id="CHEBI:16724"/>
        <dbReference type="ChEBI" id="CHEBI:16810"/>
        <dbReference type="ChEBI" id="CHEBI:57706"/>
        <dbReference type="EC" id="1.1.99.24"/>
    </reaction>
</comment>
<evidence type="ECO:0000256" key="3">
    <source>
        <dbReference type="ARBA" id="ARBA00010005"/>
    </source>
</evidence>